<protein>
    <submittedName>
        <fullName evidence="1">Uncharacterized protein</fullName>
    </submittedName>
</protein>
<organism evidence="1">
    <name type="scientific">Podoviridae sp. ctuQh21</name>
    <dbReference type="NCBI Taxonomy" id="2825284"/>
    <lineage>
        <taxon>Viruses</taxon>
        <taxon>Duplodnaviria</taxon>
        <taxon>Heunggongvirae</taxon>
        <taxon>Uroviricota</taxon>
        <taxon>Caudoviricetes</taxon>
    </lineage>
</organism>
<reference evidence="1" key="1">
    <citation type="journal article" date="2021" name="Proc. Natl. Acad. Sci. U.S.A.">
        <title>A Catalog of Tens of Thousands of Viruses from Human Metagenomes Reveals Hidden Associations with Chronic Diseases.</title>
        <authorList>
            <person name="Tisza M.J."/>
            <person name="Buck C.B."/>
        </authorList>
    </citation>
    <scope>NUCLEOTIDE SEQUENCE</scope>
    <source>
        <strain evidence="1">CtuQh21</strain>
    </source>
</reference>
<evidence type="ECO:0000313" key="1">
    <source>
        <dbReference type="EMBL" id="DAE05575.1"/>
    </source>
</evidence>
<name>A0A8S5PEG0_9CAUD</name>
<proteinExistence type="predicted"/>
<accession>A0A8S5PEG0</accession>
<dbReference type="EMBL" id="BK015412">
    <property type="protein sequence ID" value="DAE05575.1"/>
    <property type="molecule type" value="Genomic_DNA"/>
</dbReference>
<sequence>MRIRYYSFLLQFFPNNQALLAFGLLHKDIMARKFHNNMLRDPLTPSPLLRYSNYRLHQLTLRYLHHRRIVQTLLEHKCIIQV</sequence>